<proteinExistence type="predicted"/>
<dbReference type="EMBL" id="JAQIZT010000008">
    <property type="protein sequence ID" value="KAJ6986729.1"/>
    <property type="molecule type" value="Genomic_DNA"/>
</dbReference>
<comment type="caution">
    <text evidence="1">The sequence shown here is derived from an EMBL/GenBank/DDBJ whole genome shotgun (WGS) entry which is preliminary data.</text>
</comment>
<name>A0AAD6MK87_9ROSI</name>
<organism evidence="1 2">
    <name type="scientific">Populus alba x Populus x berolinensis</name>
    <dbReference type="NCBI Taxonomy" id="444605"/>
    <lineage>
        <taxon>Eukaryota</taxon>
        <taxon>Viridiplantae</taxon>
        <taxon>Streptophyta</taxon>
        <taxon>Embryophyta</taxon>
        <taxon>Tracheophyta</taxon>
        <taxon>Spermatophyta</taxon>
        <taxon>Magnoliopsida</taxon>
        <taxon>eudicotyledons</taxon>
        <taxon>Gunneridae</taxon>
        <taxon>Pentapetalae</taxon>
        <taxon>rosids</taxon>
        <taxon>fabids</taxon>
        <taxon>Malpighiales</taxon>
        <taxon>Salicaceae</taxon>
        <taxon>Saliceae</taxon>
        <taxon>Populus</taxon>
    </lineage>
</organism>
<gene>
    <name evidence="1" type="ORF">NC653_020072</name>
</gene>
<dbReference type="Proteomes" id="UP001164929">
    <property type="component" value="Chromosome 8"/>
</dbReference>
<evidence type="ECO:0000313" key="2">
    <source>
        <dbReference type="Proteomes" id="UP001164929"/>
    </source>
</evidence>
<evidence type="ECO:0000313" key="1">
    <source>
        <dbReference type="EMBL" id="KAJ6986729.1"/>
    </source>
</evidence>
<protein>
    <submittedName>
        <fullName evidence="1">Uncharacterized protein</fullName>
    </submittedName>
</protein>
<accession>A0AAD6MK87</accession>
<sequence length="83" mass="9558">MNRSHAKTIEIVKVLRCRVKRTFSRCLFTQVKTKLEDVLFHAFLVGGGAWAMVPEGRQRRHRRYGLRNGIVSAMESKPDEVTS</sequence>
<dbReference type="AlphaFoldDB" id="A0AAD6MK87"/>
<keyword evidence="2" id="KW-1185">Reference proteome</keyword>
<reference evidence="1" key="1">
    <citation type="journal article" date="2023" name="Mol. Ecol. Resour.">
        <title>Chromosome-level genome assembly of a triploid poplar Populus alba 'Berolinensis'.</title>
        <authorList>
            <person name="Chen S."/>
            <person name="Yu Y."/>
            <person name="Wang X."/>
            <person name="Wang S."/>
            <person name="Zhang T."/>
            <person name="Zhou Y."/>
            <person name="He R."/>
            <person name="Meng N."/>
            <person name="Wang Y."/>
            <person name="Liu W."/>
            <person name="Liu Z."/>
            <person name="Liu J."/>
            <person name="Guo Q."/>
            <person name="Huang H."/>
            <person name="Sederoff R.R."/>
            <person name="Wang G."/>
            <person name="Qu G."/>
            <person name="Chen S."/>
        </authorList>
    </citation>
    <scope>NUCLEOTIDE SEQUENCE</scope>
    <source>
        <strain evidence="1">SC-2020</strain>
    </source>
</reference>